<dbReference type="Proteomes" id="UP000561011">
    <property type="component" value="Unassembled WGS sequence"/>
</dbReference>
<comment type="caution">
    <text evidence="1">The sequence shown here is derived from an EMBL/GenBank/DDBJ whole genome shotgun (WGS) entry which is preliminary data.</text>
</comment>
<dbReference type="RefSeq" id="WP_179912810.1">
    <property type="nucleotide sequence ID" value="NZ_JACBYE010000009.1"/>
</dbReference>
<evidence type="ECO:0000313" key="1">
    <source>
        <dbReference type="EMBL" id="NYS93077.1"/>
    </source>
</evidence>
<keyword evidence="2" id="KW-1185">Reference proteome</keyword>
<evidence type="ECO:0000313" key="2">
    <source>
        <dbReference type="Proteomes" id="UP000561011"/>
    </source>
</evidence>
<proteinExistence type="predicted"/>
<dbReference type="EMBL" id="JACBYE010000009">
    <property type="protein sequence ID" value="NYS93077.1"/>
    <property type="molecule type" value="Genomic_DNA"/>
</dbReference>
<reference evidence="1 2" key="1">
    <citation type="submission" date="2020-07" db="EMBL/GenBank/DDBJ databases">
        <title>MOT database genomes.</title>
        <authorList>
            <person name="Joseph S."/>
            <person name="Aduse-Opoku J."/>
            <person name="Hashim A."/>
            <person name="Wade W."/>
            <person name="Curtis M."/>
        </authorList>
    </citation>
    <scope>NUCLEOTIDE SEQUENCE [LARGE SCALE GENOMIC DNA]</scope>
    <source>
        <strain evidence="1 2">DSM 100099</strain>
    </source>
</reference>
<sequence length="97" mass="10450">MTITDESAPRAVLEHVTHAAAQTAVDVQTASIDDRVLRVTVVGQVQRNALAQTVIEHPVIRAVFRETDGSLTEELTGASRLRPGFTVLLTGPHTPLQ</sequence>
<protein>
    <submittedName>
        <fullName evidence="1">Uncharacterized protein</fullName>
    </submittedName>
</protein>
<dbReference type="AlphaFoldDB" id="A0A853ERM7"/>
<organism evidence="1 2">
    <name type="scientific">Sanguibacter inulinus</name>
    <dbReference type="NCBI Taxonomy" id="60922"/>
    <lineage>
        <taxon>Bacteria</taxon>
        <taxon>Bacillati</taxon>
        <taxon>Actinomycetota</taxon>
        <taxon>Actinomycetes</taxon>
        <taxon>Micrococcales</taxon>
        <taxon>Sanguibacteraceae</taxon>
        <taxon>Sanguibacter</taxon>
    </lineage>
</organism>
<accession>A0A853ERM7</accession>
<name>A0A853ERM7_9MICO</name>
<gene>
    <name evidence="1" type="ORF">HZZ10_05980</name>
</gene>